<gene>
    <name evidence="6" type="ORF">CHYS00102_LOCUS600</name>
</gene>
<evidence type="ECO:0000259" key="4">
    <source>
        <dbReference type="Pfam" id="PF01466"/>
    </source>
</evidence>
<accession>A0A7S1B338</accession>
<feature type="domain" description="SKP1 component dimerisation" evidence="4">
    <location>
        <begin position="117"/>
        <end position="162"/>
    </location>
</feature>
<dbReference type="InterPro" id="IPR011333">
    <property type="entry name" value="SKP1/BTB/POZ_sf"/>
</dbReference>
<feature type="domain" description="SKP1 component POZ" evidence="5">
    <location>
        <begin position="6"/>
        <end position="64"/>
    </location>
</feature>
<comment type="pathway">
    <text evidence="3">Protein modification; protein ubiquitination.</text>
</comment>
<organism evidence="6">
    <name type="scientific">Corethron hystrix</name>
    <dbReference type="NCBI Taxonomy" id="216773"/>
    <lineage>
        <taxon>Eukaryota</taxon>
        <taxon>Sar</taxon>
        <taxon>Stramenopiles</taxon>
        <taxon>Ochrophyta</taxon>
        <taxon>Bacillariophyta</taxon>
        <taxon>Coscinodiscophyceae</taxon>
        <taxon>Corethrophycidae</taxon>
        <taxon>Corethrales</taxon>
        <taxon>Corethraceae</taxon>
        <taxon>Corethron</taxon>
    </lineage>
</organism>
<dbReference type="GO" id="GO:0016567">
    <property type="term" value="P:protein ubiquitination"/>
    <property type="evidence" value="ECO:0007669"/>
    <property type="project" value="UniProtKB-UniPathway"/>
</dbReference>
<proteinExistence type="inferred from homology"/>
<dbReference type="GO" id="GO:0006511">
    <property type="term" value="P:ubiquitin-dependent protein catabolic process"/>
    <property type="evidence" value="ECO:0007669"/>
    <property type="project" value="InterPro"/>
</dbReference>
<dbReference type="SMART" id="SM00512">
    <property type="entry name" value="Skp1"/>
    <property type="match status" value="1"/>
</dbReference>
<name>A0A7S1B338_9STRA</name>
<dbReference type="Pfam" id="PF01466">
    <property type="entry name" value="Skp1"/>
    <property type="match status" value="1"/>
</dbReference>
<reference evidence="6" key="1">
    <citation type="submission" date="2021-01" db="EMBL/GenBank/DDBJ databases">
        <authorList>
            <person name="Corre E."/>
            <person name="Pelletier E."/>
            <person name="Niang G."/>
            <person name="Scheremetjew M."/>
            <person name="Finn R."/>
            <person name="Kale V."/>
            <person name="Holt S."/>
            <person name="Cochrane G."/>
            <person name="Meng A."/>
            <person name="Brown T."/>
            <person name="Cohen L."/>
        </authorList>
    </citation>
    <scope>NUCLEOTIDE SEQUENCE</scope>
    <source>
        <strain evidence="6">308</strain>
    </source>
</reference>
<dbReference type="UniPathway" id="UPA00143"/>
<evidence type="ECO:0000256" key="1">
    <source>
        <dbReference type="ARBA" id="ARBA00009993"/>
    </source>
</evidence>
<dbReference type="EMBL" id="HBFR01000987">
    <property type="protein sequence ID" value="CAD8873442.1"/>
    <property type="molecule type" value="Transcribed_RNA"/>
</dbReference>
<dbReference type="CDD" id="cd18322">
    <property type="entry name" value="BTB_POZ_SKP1"/>
    <property type="match status" value="1"/>
</dbReference>
<evidence type="ECO:0000256" key="3">
    <source>
        <dbReference type="PIRNR" id="PIRNR028729"/>
    </source>
</evidence>
<sequence>MTTERSVKLVSEDGEIFTTTVAAGKLSVLVANAIQEEDEEETEVPLMNVSAEILKMVIKFCEHYIKDPMNNIEKPIPSSNMKDMVQDWYAEFIDPKNLAQKVLFEVILAANYMEIAPLLELGTAAVASMMRGRTAEEIRETFNIEDDLTDEEKQEIIDQNVWTEEP</sequence>
<evidence type="ECO:0000256" key="2">
    <source>
        <dbReference type="ARBA" id="ARBA00022786"/>
    </source>
</evidence>
<dbReference type="SUPFAM" id="SSF81382">
    <property type="entry name" value="Skp1 dimerisation domain-like"/>
    <property type="match status" value="1"/>
</dbReference>
<evidence type="ECO:0000259" key="5">
    <source>
        <dbReference type="Pfam" id="PF03931"/>
    </source>
</evidence>
<dbReference type="InterPro" id="IPR016073">
    <property type="entry name" value="Skp1_comp_POZ"/>
</dbReference>
<dbReference type="AlphaFoldDB" id="A0A7S1B338"/>
<dbReference type="InterPro" id="IPR016897">
    <property type="entry name" value="SKP1"/>
</dbReference>
<dbReference type="SUPFAM" id="SSF54695">
    <property type="entry name" value="POZ domain"/>
    <property type="match status" value="1"/>
</dbReference>
<evidence type="ECO:0000313" key="6">
    <source>
        <dbReference type="EMBL" id="CAD8873442.1"/>
    </source>
</evidence>
<dbReference type="Pfam" id="PF03931">
    <property type="entry name" value="Skp1_POZ"/>
    <property type="match status" value="1"/>
</dbReference>
<dbReference type="PANTHER" id="PTHR11165">
    <property type="entry name" value="SKP1"/>
    <property type="match status" value="1"/>
</dbReference>
<dbReference type="PIRSF" id="PIRSF028729">
    <property type="entry name" value="E3_ubiquit_lig_SCF_Skp"/>
    <property type="match status" value="1"/>
</dbReference>
<protein>
    <submittedName>
        <fullName evidence="6">Uncharacterized protein</fullName>
    </submittedName>
</protein>
<dbReference type="FunFam" id="3.30.710.10:FF:000026">
    <property type="entry name" value="E3 ubiquitin ligase complex SCF subunit"/>
    <property type="match status" value="1"/>
</dbReference>
<keyword evidence="2 3" id="KW-0833">Ubl conjugation pathway</keyword>
<dbReference type="Gene3D" id="3.30.710.10">
    <property type="entry name" value="Potassium Channel Kv1.1, Chain A"/>
    <property type="match status" value="1"/>
</dbReference>
<dbReference type="InterPro" id="IPR016072">
    <property type="entry name" value="Skp1_comp_dimer"/>
</dbReference>
<dbReference type="InterPro" id="IPR036296">
    <property type="entry name" value="SKP1-like_dim_sf"/>
</dbReference>
<dbReference type="InterPro" id="IPR001232">
    <property type="entry name" value="SKP1-like"/>
</dbReference>
<comment type="similarity">
    <text evidence="1 3">Belongs to the SKP1 family.</text>
</comment>